<dbReference type="InterPro" id="IPR000312">
    <property type="entry name" value="Glycosyl_Trfase_fam3"/>
</dbReference>
<feature type="domain" description="Pyrimidine nucleoside phosphorylase C-terminal" evidence="6">
    <location>
        <begin position="372"/>
        <end position="448"/>
    </location>
</feature>
<comment type="similarity">
    <text evidence="1 5">Belongs to the thymidine/pyrimidine-nucleoside phosphorylase family.</text>
</comment>
<evidence type="ECO:0000259" key="6">
    <source>
        <dbReference type="SMART" id="SM00941"/>
    </source>
</evidence>
<evidence type="ECO:0000256" key="1">
    <source>
        <dbReference type="ARBA" id="ARBA00006915"/>
    </source>
</evidence>
<keyword evidence="3 5" id="KW-0328">Glycosyltransferase</keyword>
<comment type="subunit">
    <text evidence="2 5">Homodimer.</text>
</comment>
<dbReference type="RefSeq" id="XP_034246498.1">
    <property type="nucleotide sequence ID" value="XM_034390607.1"/>
</dbReference>
<dbReference type="PANTHER" id="PTHR10515:SF0">
    <property type="entry name" value="THYMIDINE PHOSPHORYLASE"/>
    <property type="match status" value="1"/>
</dbReference>
<organism evidence="8">
    <name type="scientific">Thrips palmi</name>
    <name type="common">Melon thrips</name>
    <dbReference type="NCBI Taxonomy" id="161013"/>
    <lineage>
        <taxon>Eukaryota</taxon>
        <taxon>Metazoa</taxon>
        <taxon>Ecdysozoa</taxon>
        <taxon>Arthropoda</taxon>
        <taxon>Hexapoda</taxon>
        <taxon>Insecta</taxon>
        <taxon>Pterygota</taxon>
        <taxon>Neoptera</taxon>
        <taxon>Paraneoptera</taxon>
        <taxon>Thysanoptera</taxon>
        <taxon>Terebrantia</taxon>
        <taxon>Thripoidea</taxon>
        <taxon>Thripidae</taxon>
        <taxon>Thrips</taxon>
    </lineage>
</organism>
<dbReference type="NCBIfam" id="NF004490">
    <property type="entry name" value="PRK05820.1"/>
    <property type="match status" value="1"/>
</dbReference>
<dbReference type="OrthoDB" id="445007at2759"/>
<evidence type="ECO:0000313" key="7">
    <source>
        <dbReference type="Proteomes" id="UP000515158"/>
    </source>
</evidence>
<evidence type="ECO:0000256" key="2">
    <source>
        <dbReference type="ARBA" id="ARBA00011738"/>
    </source>
</evidence>
<dbReference type="EC" id="2.4.2.4" evidence="5"/>
<evidence type="ECO:0000256" key="3">
    <source>
        <dbReference type="ARBA" id="ARBA00022676"/>
    </source>
</evidence>
<keyword evidence="7" id="KW-1185">Reference proteome</keyword>
<dbReference type="SUPFAM" id="SSF52418">
    <property type="entry name" value="Nucleoside phosphorylase/phosphoribosyltransferase catalytic domain"/>
    <property type="match status" value="1"/>
</dbReference>
<protein>
    <recommendedName>
        <fullName evidence="5">Thymidine phosphorylase</fullName>
        <shortName evidence="5">TP</shortName>
        <ecNumber evidence="5">2.4.2.4</ecNumber>
    </recommendedName>
    <alternativeName>
        <fullName evidence="5">TdRPase</fullName>
    </alternativeName>
</protein>
<dbReference type="UniPathway" id="UPA00578">
    <property type="reaction ID" value="UER00638"/>
</dbReference>
<dbReference type="SMART" id="SM00941">
    <property type="entry name" value="PYNP_C"/>
    <property type="match status" value="1"/>
</dbReference>
<dbReference type="InterPro" id="IPR017459">
    <property type="entry name" value="Glycosyl_Trfase_fam3_N_dom"/>
</dbReference>
<dbReference type="InterPro" id="IPR013102">
    <property type="entry name" value="PYNP_C"/>
</dbReference>
<dbReference type="GO" id="GO:0005829">
    <property type="term" value="C:cytosol"/>
    <property type="evidence" value="ECO:0007669"/>
    <property type="project" value="TreeGrafter"/>
</dbReference>
<dbReference type="FunFam" id="3.40.1030.10:FF:000003">
    <property type="entry name" value="Pyrimidine-nucleoside phosphorylase"/>
    <property type="match status" value="1"/>
</dbReference>
<dbReference type="AlphaFoldDB" id="A0A6P8Z1Y0"/>
<evidence type="ECO:0000256" key="4">
    <source>
        <dbReference type="ARBA" id="ARBA00022679"/>
    </source>
</evidence>
<evidence type="ECO:0000256" key="5">
    <source>
        <dbReference type="PIRNR" id="PIRNR000478"/>
    </source>
</evidence>
<dbReference type="GO" id="GO:0009032">
    <property type="term" value="F:thymidine phosphorylase activity"/>
    <property type="evidence" value="ECO:0007669"/>
    <property type="project" value="UniProtKB-UniRule"/>
</dbReference>
<comment type="pathway">
    <text evidence="5">Pyrimidine metabolism; dTMP biosynthesis via salvage pathway; dTMP from thymine: step 1/2.</text>
</comment>
<dbReference type="PROSITE" id="PS00647">
    <property type="entry name" value="THYMID_PHOSPHORYLASE"/>
    <property type="match status" value="1"/>
</dbReference>
<dbReference type="Pfam" id="PF00591">
    <property type="entry name" value="Glycos_transf_3"/>
    <property type="match status" value="1"/>
</dbReference>
<dbReference type="KEGG" id="tpal:117648227"/>
<dbReference type="RefSeq" id="XP_034246499.1">
    <property type="nucleotide sequence ID" value="XM_034390608.1"/>
</dbReference>
<dbReference type="SUPFAM" id="SSF54680">
    <property type="entry name" value="Pyrimidine nucleoside phosphorylase C-terminal domain"/>
    <property type="match status" value="1"/>
</dbReference>
<dbReference type="Proteomes" id="UP000515158">
    <property type="component" value="Unplaced"/>
</dbReference>
<dbReference type="InterPro" id="IPR000053">
    <property type="entry name" value="Thymidine/pyrmidine_PPase"/>
</dbReference>
<comment type="catalytic activity">
    <reaction evidence="5">
        <text>thymidine + phosphate = 2-deoxy-alpha-D-ribose 1-phosphate + thymine</text>
        <dbReference type="Rhea" id="RHEA:16037"/>
        <dbReference type="ChEBI" id="CHEBI:17748"/>
        <dbReference type="ChEBI" id="CHEBI:17821"/>
        <dbReference type="ChEBI" id="CHEBI:43474"/>
        <dbReference type="ChEBI" id="CHEBI:57259"/>
        <dbReference type="EC" id="2.4.2.4"/>
    </reaction>
</comment>
<dbReference type="Gene3D" id="3.40.1030.10">
    <property type="entry name" value="Nucleoside phosphorylase/phosphoribosyltransferase catalytic domain"/>
    <property type="match status" value="1"/>
</dbReference>
<dbReference type="PANTHER" id="PTHR10515">
    <property type="entry name" value="THYMIDINE PHOSPHORYLASE"/>
    <property type="match status" value="1"/>
</dbReference>
<gene>
    <name evidence="8 9" type="primary">LOC117648227</name>
</gene>
<dbReference type="PIRSF" id="PIRSF000478">
    <property type="entry name" value="TP_PyNP"/>
    <property type="match status" value="1"/>
</dbReference>
<comment type="function">
    <text evidence="5">Catalyzes the reversible phosphorolysis of thymidine. The produced molecules are then utilized as carbon and energy sources or in the rescue of pyrimidine bases for nucleotide synthesis.</text>
</comment>
<dbReference type="InterPro" id="IPR018090">
    <property type="entry name" value="Pyrmidine_PPas_bac/euk"/>
</dbReference>
<dbReference type="Pfam" id="PF07831">
    <property type="entry name" value="PYNP_C"/>
    <property type="match status" value="1"/>
</dbReference>
<dbReference type="InterPro" id="IPR017872">
    <property type="entry name" value="Pyrmidine_PPase_CS"/>
</dbReference>
<dbReference type="NCBIfam" id="TIGR02644">
    <property type="entry name" value="Y_phosphoryl"/>
    <property type="match status" value="1"/>
</dbReference>
<dbReference type="InterPro" id="IPR036320">
    <property type="entry name" value="Glycosyl_Trfase_fam3_N_dom_sf"/>
</dbReference>
<dbReference type="InterPro" id="IPR035902">
    <property type="entry name" value="Nuc_phospho_transferase"/>
</dbReference>
<dbReference type="Gene3D" id="1.20.970.10">
    <property type="entry name" value="Transferase, Pyrimidine Nucleoside Phosphorylase, Chain C"/>
    <property type="match status" value="1"/>
</dbReference>
<evidence type="ECO:0000313" key="8">
    <source>
        <dbReference type="RefSeq" id="XP_034246498.1"/>
    </source>
</evidence>
<keyword evidence="4 5" id="KW-0808">Transferase</keyword>
<reference evidence="8 9" key="1">
    <citation type="submission" date="2025-04" db="UniProtKB">
        <authorList>
            <consortium name="RefSeq"/>
        </authorList>
    </citation>
    <scope>IDENTIFICATION</scope>
    <source>
        <tissue evidence="8 9">Total insect</tissue>
    </source>
</reference>
<dbReference type="GO" id="GO:0006213">
    <property type="term" value="P:pyrimidine nucleoside metabolic process"/>
    <property type="evidence" value="ECO:0007669"/>
    <property type="project" value="UniProtKB-UniRule"/>
</dbReference>
<dbReference type="InterPro" id="IPR036566">
    <property type="entry name" value="PYNP-like_C_sf"/>
</dbReference>
<dbReference type="GO" id="GO:0004645">
    <property type="term" value="F:1,4-alpha-oligoglucan phosphorylase activity"/>
    <property type="evidence" value="ECO:0007669"/>
    <property type="project" value="InterPro"/>
</dbReference>
<dbReference type="Gene3D" id="3.90.1170.30">
    <property type="entry name" value="Pyrimidine nucleoside phosphorylase-like, C-terminal domain"/>
    <property type="match status" value="1"/>
</dbReference>
<dbReference type="SUPFAM" id="SSF47648">
    <property type="entry name" value="Nucleoside phosphorylase/phosphoribosyltransferase N-terminal domain"/>
    <property type="match status" value="1"/>
</dbReference>
<accession>A0A6P8Z1Y0</accession>
<proteinExistence type="inferred from homology"/>
<evidence type="ECO:0000313" key="9">
    <source>
        <dbReference type="RefSeq" id="XP_034246499.1"/>
    </source>
</evidence>
<sequence length="465" mass="49247">MPVSRVGDGGPAAAVPFQDLIKKKRDGEKLTDADMKAVVEKVVNKQAEDAQIGAMLMAMFLKGLDAEETASLTRYMVDTGDKMDWCAASPEWTELLVDKHSTGGVGDKVSLPLAPALAACGFKVPMMSGRGLDFTGGTLDKLESIRGFTVQQPVEAMRRALEDPGCFIVGPTAKLAPADGELYKRRDVTGTVDNIPLITSSIVSKKVAEGTRALVMDIKVGRAALFKTVESASDLARSIIAVAKLLGVPTRAVLTRMDVPIGRAVGNALEVAESIRCLRGQGPQDLEDLVCALGGELLEMRGAAATAAECRERVRASLRDGSALEAFRRMLVRQGVSEADARRVCGADDADLWAVLPRAPHTTPVRAAEAGFVADIEGLPVARACQRLGAGRARADDVLDLSVGVVLDDALHVGAEVRAGDVLMVVHHRQDAVPADILAMLQGAVRLQGEPPVEQPRGRVITTLS</sequence>
<dbReference type="Pfam" id="PF02885">
    <property type="entry name" value="Glycos_trans_3N"/>
    <property type="match status" value="1"/>
</dbReference>
<name>A0A6P8Z1Y0_THRPL</name>
<dbReference type="GO" id="GO:0006206">
    <property type="term" value="P:pyrimidine nucleobase metabolic process"/>
    <property type="evidence" value="ECO:0007669"/>
    <property type="project" value="InterPro"/>
</dbReference>
<dbReference type="GeneID" id="117648227"/>